<dbReference type="STRING" id="84035.SAMN05660742_116101"/>
<dbReference type="InterPro" id="IPR027417">
    <property type="entry name" value="P-loop_NTPase"/>
</dbReference>
<name>A0A1H7BVD4_9FIRM</name>
<dbReference type="SMART" id="SM00382">
    <property type="entry name" value="AAA"/>
    <property type="match status" value="1"/>
</dbReference>
<dbReference type="AlphaFoldDB" id="A0A1H7BVD4"/>
<gene>
    <name evidence="5" type="ORF">SAMN05660742_116101</name>
</gene>
<evidence type="ECO:0000259" key="4">
    <source>
        <dbReference type="PROSITE" id="PS50893"/>
    </source>
</evidence>
<dbReference type="PROSITE" id="PS00211">
    <property type="entry name" value="ABC_TRANSPORTER_1"/>
    <property type="match status" value="1"/>
</dbReference>
<sequence length="261" mass="28624">MDLKLEHISVALDHQKIVKDVSLGVATGQFVGMIGPNGSGKSTLLKTVYRVLKPSGGKIFFGGENIQSMRIGASAKNMGVVGQFNNVNFDFTVMEMVLMGRTPHKKMLSTDNEQDRLIALAAIAKVGMTESINRSFLTLSGGEKQRVILARTLTQQPKFLILDEPTNHLDIKYQLQLLGTVKSLGIGILAALHDLNLAAMYCDKLYVLKDGKIVAAGMPVDVLTEDLIRDVYNIDCHVDVDLRTKCVSIVYRPLDLAMGYN</sequence>
<dbReference type="InterPro" id="IPR017871">
    <property type="entry name" value="ABC_transporter-like_CS"/>
</dbReference>
<keyword evidence="3 5" id="KW-0067">ATP-binding</keyword>
<dbReference type="GO" id="GO:0016887">
    <property type="term" value="F:ATP hydrolysis activity"/>
    <property type="evidence" value="ECO:0007669"/>
    <property type="project" value="InterPro"/>
</dbReference>
<dbReference type="CDD" id="cd03214">
    <property type="entry name" value="ABC_Iron-Siderophores_B12_Hemin"/>
    <property type="match status" value="1"/>
</dbReference>
<feature type="domain" description="ABC transporter" evidence="4">
    <location>
        <begin position="3"/>
        <end position="235"/>
    </location>
</feature>
<evidence type="ECO:0000313" key="6">
    <source>
        <dbReference type="Proteomes" id="UP000199662"/>
    </source>
</evidence>
<dbReference type="Pfam" id="PF00005">
    <property type="entry name" value="ABC_tran"/>
    <property type="match status" value="1"/>
</dbReference>
<dbReference type="SUPFAM" id="SSF52540">
    <property type="entry name" value="P-loop containing nucleoside triphosphate hydrolases"/>
    <property type="match status" value="1"/>
</dbReference>
<dbReference type="InterPro" id="IPR003593">
    <property type="entry name" value="AAA+_ATPase"/>
</dbReference>
<organism evidence="5 6">
    <name type="scientific">Propionispira arboris</name>
    <dbReference type="NCBI Taxonomy" id="84035"/>
    <lineage>
        <taxon>Bacteria</taxon>
        <taxon>Bacillati</taxon>
        <taxon>Bacillota</taxon>
        <taxon>Negativicutes</taxon>
        <taxon>Selenomonadales</taxon>
        <taxon>Selenomonadaceae</taxon>
        <taxon>Propionispira</taxon>
    </lineage>
</organism>
<evidence type="ECO:0000256" key="1">
    <source>
        <dbReference type="ARBA" id="ARBA00022448"/>
    </source>
</evidence>
<keyword evidence="6" id="KW-1185">Reference proteome</keyword>
<keyword evidence="2" id="KW-0547">Nucleotide-binding</keyword>
<evidence type="ECO:0000256" key="2">
    <source>
        <dbReference type="ARBA" id="ARBA00022741"/>
    </source>
</evidence>
<dbReference type="Proteomes" id="UP000199662">
    <property type="component" value="Unassembled WGS sequence"/>
</dbReference>
<dbReference type="RefSeq" id="WP_019553922.1">
    <property type="nucleotide sequence ID" value="NZ_FNZK01000016.1"/>
</dbReference>
<dbReference type="InterPro" id="IPR003439">
    <property type="entry name" value="ABC_transporter-like_ATP-bd"/>
</dbReference>
<evidence type="ECO:0000313" key="5">
    <source>
        <dbReference type="EMBL" id="SEJ77325.1"/>
    </source>
</evidence>
<reference evidence="5 6" key="1">
    <citation type="submission" date="2016-10" db="EMBL/GenBank/DDBJ databases">
        <authorList>
            <person name="de Groot N.N."/>
        </authorList>
    </citation>
    <scope>NUCLEOTIDE SEQUENCE [LARGE SCALE GENOMIC DNA]</scope>
    <source>
        <strain evidence="5 6">DSM 2179</strain>
    </source>
</reference>
<keyword evidence="1" id="KW-0813">Transport</keyword>
<dbReference type="EMBL" id="FNZK01000016">
    <property type="protein sequence ID" value="SEJ77325.1"/>
    <property type="molecule type" value="Genomic_DNA"/>
</dbReference>
<dbReference type="PANTHER" id="PTHR42794:SF2">
    <property type="entry name" value="ABC TRANSPORTER ATP-BINDING PROTEIN"/>
    <property type="match status" value="1"/>
</dbReference>
<dbReference type="PROSITE" id="PS50893">
    <property type="entry name" value="ABC_TRANSPORTER_2"/>
    <property type="match status" value="1"/>
</dbReference>
<dbReference type="GO" id="GO:0005524">
    <property type="term" value="F:ATP binding"/>
    <property type="evidence" value="ECO:0007669"/>
    <property type="project" value="UniProtKB-KW"/>
</dbReference>
<accession>A0A1H7BVD4</accession>
<dbReference type="PANTHER" id="PTHR42794">
    <property type="entry name" value="HEMIN IMPORT ATP-BINDING PROTEIN HMUV"/>
    <property type="match status" value="1"/>
</dbReference>
<evidence type="ECO:0000256" key="3">
    <source>
        <dbReference type="ARBA" id="ARBA00022840"/>
    </source>
</evidence>
<dbReference type="FunFam" id="3.40.50.300:FF:000134">
    <property type="entry name" value="Iron-enterobactin ABC transporter ATP-binding protein"/>
    <property type="match status" value="1"/>
</dbReference>
<protein>
    <submittedName>
        <fullName evidence="5">Iron complex transport system ATP-binding protein</fullName>
    </submittedName>
</protein>
<proteinExistence type="predicted"/>
<dbReference type="Gene3D" id="3.40.50.300">
    <property type="entry name" value="P-loop containing nucleotide triphosphate hydrolases"/>
    <property type="match status" value="1"/>
</dbReference>